<feature type="transmembrane region" description="Helical" evidence="9">
    <location>
        <begin position="155"/>
        <end position="172"/>
    </location>
</feature>
<keyword evidence="7 9" id="KW-1133">Transmembrane helix</keyword>
<gene>
    <name evidence="10" type="ORF">LEA_11271</name>
</gene>
<evidence type="ECO:0000256" key="1">
    <source>
        <dbReference type="ARBA" id="ARBA00022448"/>
    </source>
</evidence>
<keyword evidence="6" id="KW-1278">Translocase</keyword>
<evidence type="ECO:0000256" key="6">
    <source>
        <dbReference type="ARBA" id="ARBA00022967"/>
    </source>
</evidence>
<name>K1TAZ9_9ZZZZ</name>
<dbReference type="EMBL" id="AJWY01007589">
    <property type="protein sequence ID" value="EKC63570.1"/>
    <property type="molecule type" value="Genomic_DNA"/>
</dbReference>
<evidence type="ECO:0000256" key="5">
    <source>
        <dbReference type="ARBA" id="ARBA00022692"/>
    </source>
</evidence>
<organism evidence="10">
    <name type="scientific">human gut metagenome</name>
    <dbReference type="NCBI Taxonomy" id="408170"/>
    <lineage>
        <taxon>unclassified sequences</taxon>
        <taxon>metagenomes</taxon>
        <taxon>organismal metagenomes</taxon>
    </lineage>
</organism>
<evidence type="ECO:0000313" key="10">
    <source>
        <dbReference type="EMBL" id="EKC63570.1"/>
    </source>
</evidence>
<dbReference type="Pfam" id="PF03116">
    <property type="entry name" value="NQR2_RnfD_RnfE"/>
    <property type="match status" value="1"/>
</dbReference>
<reference evidence="10" key="1">
    <citation type="journal article" date="2013" name="Environ. Microbiol.">
        <title>Microbiota from the distal guts of lean and obese adolescents exhibit partial functional redundancy besides clear differences in community structure.</title>
        <authorList>
            <person name="Ferrer M."/>
            <person name="Ruiz A."/>
            <person name="Lanza F."/>
            <person name="Haange S.B."/>
            <person name="Oberbach A."/>
            <person name="Till H."/>
            <person name="Bargiela R."/>
            <person name="Campoy C."/>
            <person name="Segura M.T."/>
            <person name="Richter M."/>
            <person name="von Bergen M."/>
            <person name="Seifert J."/>
            <person name="Suarez A."/>
        </authorList>
    </citation>
    <scope>NUCLEOTIDE SEQUENCE</scope>
</reference>
<keyword evidence="5 9" id="KW-0812">Transmembrane</keyword>
<evidence type="ECO:0000256" key="3">
    <source>
        <dbReference type="ARBA" id="ARBA00022630"/>
    </source>
</evidence>
<evidence type="ECO:0000256" key="7">
    <source>
        <dbReference type="ARBA" id="ARBA00022989"/>
    </source>
</evidence>
<feature type="transmembrane region" description="Helical" evidence="9">
    <location>
        <begin position="179"/>
        <end position="196"/>
    </location>
</feature>
<keyword evidence="4" id="KW-0288">FMN</keyword>
<proteinExistence type="predicted"/>
<keyword evidence="1" id="KW-0813">Transport</keyword>
<keyword evidence="3" id="KW-0285">Flavoprotein</keyword>
<evidence type="ECO:0000256" key="9">
    <source>
        <dbReference type="SAM" id="Phobius"/>
    </source>
</evidence>
<feature type="non-terminal residue" evidence="10">
    <location>
        <position position="1"/>
    </location>
</feature>
<dbReference type="GO" id="GO:0055085">
    <property type="term" value="P:transmembrane transport"/>
    <property type="evidence" value="ECO:0007669"/>
    <property type="project" value="InterPro"/>
</dbReference>
<comment type="caution">
    <text evidence="10">The sequence shown here is derived from an EMBL/GenBank/DDBJ whole genome shotgun (WGS) entry which is preliminary data.</text>
</comment>
<dbReference type="AlphaFoldDB" id="K1TAZ9"/>
<keyword evidence="2" id="KW-0597">Phosphoprotein</keyword>
<feature type="transmembrane region" description="Helical" evidence="9">
    <location>
        <begin position="202"/>
        <end position="221"/>
    </location>
</feature>
<feature type="transmembrane region" description="Helical" evidence="9">
    <location>
        <begin position="40"/>
        <end position="65"/>
    </location>
</feature>
<protein>
    <submittedName>
        <fullName evidence="10">Electron transport complex, RnfABCDGE type, D subunit</fullName>
    </submittedName>
</protein>
<evidence type="ECO:0000256" key="8">
    <source>
        <dbReference type="ARBA" id="ARBA00023136"/>
    </source>
</evidence>
<sequence>RSLLVTAVSVLSCVLFEYIARKVMKRDNTIGDLSAVVTGILLAFNLPSTMPIWMVIIGDAVAIIVAKQFFGGIGQNFVNPALAGRIVLMTSFANAMSDYPAPFAWRNAAVDAVTSATPLSQMTSVYKAGDIDAAVNAAGLPTLTNMFFGVREGCLGETCAVALLLGFIYLLIRKVISPVIPLCFVGTVAVIMLIAGKGSLTFTAYQLLSGGLLLGAVFMATDYSTSPISAKGK</sequence>
<dbReference type="GO" id="GO:0005886">
    <property type="term" value="C:plasma membrane"/>
    <property type="evidence" value="ECO:0007669"/>
    <property type="project" value="TreeGrafter"/>
</dbReference>
<evidence type="ECO:0000256" key="2">
    <source>
        <dbReference type="ARBA" id="ARBA00022553"/>
    </source>
</evidence>
<accession>K1TAZ9</accession>
<dbReference type="PANTHER" id="PTHR30578">
    <property type="entry name" value="ELECTRON TRANSPORT COMPLEX PROTEIN RNFD"/>
    <property type="match status" value="1"/>
</dbReference>
<dbReference type="PANTHER" id="PTHR30578:SF0">
    <property type="entry name" value="ION-TRANSLOCATING OXIDOREDUCTASE COMPLEX SUBUNIT D"/>
    <property type="match status" value="1"/>
</dbReference>
<dbReference type="InterPro" id="IPR004338">
    <property type="entry name" value="NqrB/RnfD"/>
</dbReference>
<evidence type="ECO:0000256" key="4">
    <source>
        <dbReference type="ARBA" id="ARBA00022643"/>
    </source>
</evidence>
<keyword evidence="8 9" id="KW-0472">Membrane</keyword>